<reference evidence="3 4" key="1">
    <citation type="journal article" date="2020" name="Nat. Food">
        <title>A phased Vanilla planifolia genome enables genetic improvement of flavour and production.</title>
        <authorList>
            <person name="Hasing T."/>
            <person name="Tang H."/>
            <person name="Brym M."/>
            <person name="Khazi F."/>
            <person name="Huang T."/>
            <person name="Chambers A.H."/>
        </authorList>
    </citation>
    <scope>NUCLEOTIDE SEQUENCE [LARGE SCALE GENOMIC DNA]</scope>
    <source>
        <tissue evidence="1">Leaf</tissue>
    </source>
</reference>
<dbReference type="OrthoDB" id="1705012at2759"/>
<protein>
    <submittedName>
        <fullName evidence="1">Uncharacterized protein</fullName>
    </submittedName>
</protein>
<name>A0A835QNX8_VANPL</name>
<dbReference type="Proteomes" id="UP000636800">
    <property type="component" value="Chromosome 6"/>
</dbReference>
<evidence type="ECO:0000313" key="2">
    <source>
        <dbReference type="EMBL" id="KAG0477773.1"/>
    </source>
</evidence>
<comment type="caution">
    <text evidence="1">The sequence shown here is derived from an EMBL/GenBank/DDBJ whole genome shotgun (WGS) entry which is preliminary data.</text>
</comment>
<evidence type="ECO:0000313" key="3">
    <source>
        <dbReference type="Proteomes" id="UP000636800"/>
    </source>
</evidence>
<dbReference type="EMBL" id="JADCNL010000006">
    <property type="protein sequence ID" value="KAG0476044.1"/>
    <property type="molecule type" value="Genomic_DNA"/>
</dbReference>
<accession>A0A835QNX8</accession>
<evidence type="ECO:0000313" key="4">
    <source>
        <dbReference type="Proteomes" id="UP000639772"/>
    </source>
</evidence>
<dbReference type="Proteomes" id="UP000639772">
    <property type="component" value="Chromosome 6"/>
</dbReference>
<gene>
    <name evidence="2" type="ORF">HPP92_012492</name>
    <name evidence="1" type="ORF">HPP92_012885</name>
</gene>
<dbReference type="EMBL" id="JADCNM010000006">
    <property type="protein sequence ID" value="KAG0477773.1"/>
    <property type="molecule type" value="Genomic_DNA"/>
</dbReference>
<organism evidence="1 3">
    <name type="scientific">Vanilla planifolia</name>
    <name type="common">Vanilla</name>
    <dbReference type="NCBI Taxonomy" id="51239"/>
    <lineage>
        <taxon>Eukaryota</taxon>
        <taxon>Viridiplantae</taxon>
        <taxon>Streptophyta</taxon>
        <taxon>Embryophyta</taxon>
        <taxon>Tracheophyta</taxon>
        <taxon>Spermatophyta</taxon>
        <taxon>Magnoliopsida</taxon>
        <taxon>Liliopsida</taxon>
        <taxon>Asparagales</taxon>
        <taxon>Orchidaceae</taxon>
        <taxon>Vanilloideae</taxon>
        <taxon>Vanilleae</taxon>
        <taxon>Vanilla</taxon>
    </lineage>
</organism>
<proteinExistence type="predicted"/>
<sequence>MEKSMELDMGDQETVQDVKEIREDTQNSDIHFNLPQHVSLSTVFEREDEGEEDDGQSMEEEEVVVDVDEGRCSSRRNVHSEKLSFLSKHRPEDCDRLVCGLDEEKDTALARKTRIQNIFRLCGNHRELAQHVTIPTPPKRRRQDSNIHSPSPFSKEEHLLHANVSENHDPSLAASKELVEPKESKEPKADTLDVYVKWETSKELAGGLLGKFKVLRSSKLCDLRKLIETHLEEDNNNQTFSFLLLGDPFGSPVVKEKEAAVSVSKLPVYSNQLNGHLACLRPTRNSAQWQKQMPFRSVENNLQPHEMEV</sequence>
<keyword evidence="3" id="KW-1185">Reference proteome</keyword>
<evidence type="ECO:0000313" key="1">
    <source>
        <dbReference type="EMBL" id="KAG0476044.1"/>
    </source>
</evidence>
<dbReference type="AlphaFoldDB" id="A0A835QNX8"/>